<organism evidence="2 3">
    <name type="scientific">Virgisporangium ochraceum</name>
    <dbReference type="NCBI Taxonomy" id="65505"/>
    <lineage>
        <taxon>Bacteria</taxon>
        <taxon>Bacillati</taxon>
        <taxon>Actinomycetota</taxon>
        <taxon>Actinomycetes</taxon>
        <taxon>Micromonosporales</taxon>
        <taxon>Micromonosporaceae</taxon>
        <taxon>Virgisporangium</taxon>
    </lineage>
</organism>
<dbReference type="EMBL" id="BOPH01000010">
    <property type="protein sequence ID" value="GIJ65821.1"/>
    <property type="molecule type" value="Genomic_DNA"/>
</dbReference>
<accession>A0A8J3ZL87</accession>
<dbReference type="Pfam" id="PF01636">
    <property type="entry name" value="APH"/>
    <property type="match status" value="1"/>
</dbReference>
<keyword evidence="3" id="KW-1185">Reference proteome</keyword>
<protein>
    <submittedName>
        <fullName evidence="2">Putative phosphotransferase</fullName>
    </submittedName>
</protein>
<dbReference type="AlphaFoldDB" id="A0A8J3ZL87"/>
<feature type="domain" description="Aminoglycoside phosphotransferase" evidence="1">
    <location>
        <begin position="42"/>
        <end position="257"/>
    </location>
</feature>
<evidence type="ECO:0000259" key="1">
    <source>
        <dbReference type="Pfam" id="PF01636"/>
    </source>
</evidence>
<dbReference type="InterPro" id="IPR051678">
    <property type="entry name" value="AGP_Transferase"/>
</dbReference>
<dbReference type="InterPro" id="IPR011009">
    <property type="entry name" value="Kinase-like_dom_sf"/>
</dbReference>
<dbReference type="Proteomes" id="UP000635606">
    <property type="component" value="Unassembled WGS sequence"/>
</dbReference>
<dbReference type="SUPFAM" id="SSF56112">
    <property type="entry name" value="Protein kinase-like (PK-like)"/>
    <property type="match status" value="1"/>
</dbReference>
<proteinExistence type="predicted"/>
<evidence type="ECO:0000313" key="2">
    <source>
        <dbReference type="EMBL" id="GIJ65821.1"/>
    </source>
</evidence>
<sequence length="291" mass="31756">MHPNQLDIPLATVRTLVTEQFPQWTDRPIRPVATSGTVNAIFRIGPTLAARFPLEPGDPDAVAREFAAARELLGRTRFPTPEPVAIGAPGHGYPLPWSVQTWLPGVPATDDDPAASVPFARDLAEFIGGVRAIDPRGRTFTGTGRGGTLRSHDAYVLSCIEKSETLLDARELRRLWSRFRDLPPTRLPVMNHSDLIPGNVLVADGRLAGVLDVGGLKAADPALDLVAAWHLLDPGPRAVLRSGLGCDDPEWERGKAWAFQQAIGLVWYYLDSNPTMSRMGRRTLERILADG</sequence>
<name>A0A8J3ZL87_9ACTN</name>
<dbReference type="Gene3D" id="3.90.1200.10">
    <property type="match status" value="1"/>
</dbReference>
<reference evidence="2" key="1">
    <citation type="submission" date="2021-01" db="EMBL/GenBank/DDBJ databases">
        <title>Whole genome shotgun sequence of Virgisporangium ochraceum NBRC 16418.</title>
        <authorList>
            <person name="Komaki H."/>
            <person name="Tamura T."/>
        </authorList>
    </citation>
    <scope>NUCLEOTIDE SEQUENCE</scope>
    <source>
        <strain evidence="2">NBRC 16418</strain>
    </source>
</reference>
<dbReference type="PANTHER" id="PTHR21310:SF42">
    <property type="entry name" value="BIFUNCTIONAL AAC_APH"/>
    <property type="match status" value="1"/>
</dbReference>
<evidence type="ECO:0000313" key="3">
    <source>
        <dbReference type="Proteomes" id="UP000635606"/>
    </source>
</evidence>
<comment type="caution">
    <text evidence="2">The sequence shown here is derived from an EMBL/GenBank/DDBJ whole genome shotgun (WGS) entry which is preliminary data.</text>
</comment>
<dbReference type="InterPro" id="IPR002575">
    <property type="entry name" value="Aminoglycoside_PTrfase"/>
</dbReference>
<dbReference type="CDD" id="cd05155">
    <property type="entry name" value="APH_ChoK_like_1"/>
    <property type="match status" value="1"/>
</dbReference>
<dbReference type="Gene3D" id="3.30.200.20">
    <property type="entry name" value="Phosphorylase Kinase, domain 1"/>
    <property type="match status" value="1"/>
</dbReference>
<gene>
    <name evidence="2" type="ORF">Voc01_007380</name>
</gene>
<dbReference type="PANTHER" id="PTHR21310">
    <property type="entry name" value="AMINOGLYCOSIDE PHOSPHOTRANSFERASE-RELATED-RELATED"/>
    <property type="match status" value="1"/>
</dbReference>